<keyword evidence="9" id="KW-1185">Reference proteome</keyword>
<proteinExistence type="inferred from homology"/>
<dbReference type="CDD" id="cd06530">
    <property type="entry name" value="S26_SPase_I"/>
    <property type="match status" value="1"/>
</dbReference>
<keyword evidence="6" id="KW-0812">Transmembrane</keyword>
<reference evidence="8 9" key="1">
    <citation type="submission" date="2019-08" db="EMBL/GenBank/DDBJ databases">
        <title>In-depth cultivation of the pig gut microbiome towards novel bacterial diversity and tailored functional studies.</title>
        <authorList>
            <person name="Wylensek D."/>
            <person name="Hitch T.C.A."/>
            <person name="Clavel T."/>
        </authorList>
    </citation>
    <scope>NUCLEOTIDE SEQUENCE [LARGE SCALE GENOMIC DNA]</scope>
    <source>
        <strain evidence="8 9">BBE-744-WT-12</strain>
    </source>
</reference>
<dbReference type="InterPro" id="IPR019758">
    <property type="entry name" value="Pept_S26A_signal_pept_1_CS"/>
</dbReference>
<organism evidence="8 9">
    <name type="scientific">Victivallis lenta</name>
    <dbReference type="NCBI Taxonomy" id="2606640"/>
    <lineage>
        <taxon>Bacteria</taxon>
        <taxon>Pseudomonadati</taxon>
        <taxon>Lentisphaerota</taxon>
        <taxon>Lentisphaeria</taxon>
        <taxon>Victivallales</taxon>
        <taxon>Victivallaceae</taxon>
        <taxon>Victivallis</taxon>
    </lineage>
</organism>
<dbReference type="InterPro" id="IPR019757">
    <property type="entry name" value="Pept_S26A_signal_pept_1_Lys-AS"/>
</dbReference>
<evidence type="ECO:0000259" key="7">
    <source>
        <dbReference type="Pfam" id="PF10502"/>
    </source>
</evidence>
<evidence type="ECO:0000313" key="9">
    <source>
        <dbReference type="Proteomes" id="UP000435649"/>
    </source>
</evidence>
<dbReference type="PANTHER" id="PTHR43390:SF1">
    <property type="entry name" value="CHLOROPLAST PROCESSING PEPTIDASE"/>
    <property type="match status" value="1"/>
</dbReference>
<sequence length="399" mass="44703">MTFWQKHCARKKLTKLRTEIRLCRHNDDDLLGAEAKRELDALLGDMKAVPAAECGRRYDEFASRFRKAAPPYRHQAIRGLLDLLLVVGAVAFGIRALFLQPFRIPTSSMQPTLYGIHYIDGGRSTNPLLGKLPGPLDWLLFSTRRAEATIKTPGELDVNSFRAAGSMLADSTSFTIGGTKYKLPGDERKVIEYADLEAGRSYRPGEKLADGYLSMGDHLFVERWSIYLTPLRRGDVMVFTTEGLEADGRKLADLSGFFYIKRLVGLPGDTLKIVGNVLMIKPAGEEKFRPVYEIEPAFEKLYSGKGGYQGHLGGMGSLIASPQQEYVVPKDHYFMMGDNSQFSLDSRFFGAVPRRNLVGRAWVAFWPFSRRWGLVDRAGALDVPTGRAEKGTFPVMYRQ</sequence>
<dbReference type="Proteomes" id="UP000435649">
    <property type="component" value="Unassembled WGS sequence"/>
</dbReference>
<dbReference type="RefSeq" id="WP_106053429.1">
    <property type="nucleotide sequence ID" value="NZ_DBFCGB010000222.1"/>
</dbReference>
<dbReference type="Gene3D" id="2.10.109.10">
    <property type="entry name" value="Umud Fragment, subunit A"/>
    <property type="match status" value="1"/>
</dbReference>
<comment type="similarity">
    <text evidence="2 6">Belongs to the peptidase S26 family.</text>
</comment>
<gene>
    <name evidence="8" type="primary">lepB</name>
    <name evidence="8" type="ORF">FYJ85_15005</name>
</gene>
<comment type="caution">
    <text evidence="8">The sequence shown here is derived from an EMBL/GenBank/DDBJ whole genome shotgun (WGS) entry which is preliminary data.</text>
</comment>
<dbReference type="Pfam" id="PF10502">
    <property type="entry name" value="Peptidase_S26"/>
    <property type="match status" value="1"/>
</dbReference>
<name>A0A844G7C8_9BACT</name>
<dbReference type="InterPro" id="IPR036286">
    <property type="entry name" value="LexA/Signal_pep-like_sf"/>
</dbReference>
<keyword evidence="5 6" id="KW-0378">Hydrolase</keyword>
<dbReference type="GO" id="GO:0016020">
    <property type="term" value="C:membrane"/>
    <property type="evidence" value="ECO:0007669"/>
    <property type="project" value="UniProtKB-SubCell"/>
</dbReference>
<evidence type="ECO:0000256" key="5">
    <source>
        <dbReference type="ARBA" id="ARBA00022801"/>
    </source>
</evidence>
<dbReference type="PROSITE" id="PS00760">
    <property type="entry name" value="SPASE_I_2"/>
    <property type="match status" value="1"/>
</dbReference>
<accession>A0A844G7C8</accession>
<dbReference type="InterPro" id="IPR019533">
    <property type="entry name" value="Peptidase_S26"/>
</dbReference>
<evidence type="ECO:0000256" key="3">
    <source>
        <dbReference type="ARBA" id="ARBA00013208"/>
    </source>
</evidence>
<comment type="subcellular location">
    <subcellularLocation>
        <location evidence="6">Membrane</location>
        <topology evidence="6">Single-pass type II membrane protein</topology>
    </subcellularLocation>
</comment>
<protein>
    <recommendedName>
        <fullName evidence="4 6">Signal peptidase I</fullName>
        <ecNumber evidence="3 6">3.4.21.89</ecNumber>
    </recommendedName>
</protein>
<feature type="domain" description="Peptidase S26" evidence="7">
    <location>
        <begin position="213"/>
        <end position="366"/>
    </location>
</feature>
<dbReference type="EMBL" id="VUNS01000018">
    <property type="protein sequence ID" value="MST98348.1"/>
    <property type="molecule type" value="Genomic_DNA"/>
</dbReference>
<dbReference type="InterPro" id="IPR000223">
    <property type="entry name" value="Pept_S26A_signal_pept_1"/>
</dbReference>
<keyword evidence="6" id="KW-0645">Protease</keyword>
<evidence type="ECO:0000256" key="2">
    <source>
        <dbReference type="ARBA" id="ARBA00009370"/>
    </source>
</evidence>
<keyword evidence="6" id="KW-0472">Membrane</keyword>
<evidence type="ECO:0000256" key="6">
    <source>
        <dbReference type="RuleBase" id="RU362042"/>
    </source>
</evidence>
<comment type="catalytic activity">
    <reaction evidence="1 6">
        <text>Cleavage of hydrophobic, N-terminal signal or leader sequences from secreted and periplasmic proteins.</text>
        <dbReference type="EC" id="3.4.21.89"/>
    </reaction>
</comment>
<dbReference type="PRINTS" id="PR00727">
    <property type="entry name" value="LEADERPTASE"/>
</dbReference>
<dbReference type="GO" id="GO:0004252">
    <property type="term" value="F:serine-type endopeptidase activity"/>
    <property type="evidence" value="ECO:0007669"/>
    <property type="project" value="InterPro"/>
</dbReference>
<dbReference type="GO" id="GO:0006465">
    <property type="term" value="P:signal peptide processing"/>
    <property type="evidence" value="ECO:0007669"/>
    <property type="project" value="InterPro"/>
</dbReference>
<dbReference type="AlphaFoldDB" id="A0A844G7C8"/>
<evidence type="ECO:0000256" key="4">
    <source>
        <dbReference type="ARBA" id="ARBA00019232"/>
    </source>
</evidence>
<dbReference type="PROSITE" id="PS00761">
    <property type="entry name" value="SPASE_I_3"/>
    <property type="match status" value="1"/>
</dbReference>
<dbReference type="PANTHER" id="PTHR43390">
    <property type="entry name" value="SIGNAL PEPTIDASE I"/>
    <property type="match status" value="1"/>
</dbReference>
<dbReference type="NCBIfam" id="TIGR02227">
    <property type="entry name" value="sigpep_I_bact"/>
    <property type="match status" value="1"/>
</dbReference>
<evidence type="ECO:0000313" key="8">
    <source>
        <dbReference type="EMBL" id="MST98348.1"/>
    </source>
</evidence>
<dbReference type="GO" id="GO:0009003">
    <property type="term" value="F:signal peptidase activity"/>
    <property type="evidence" value="ECO:0007669"/>
    <property type="project" value="UniProtKB-EC"/>
</dbReference>
<keyword evidence="6" id="KW-1133">Transmembrane helix</keyword>
<dbReference type="SUPFAM" id="SSF51306">
    <property type="entry name" value="LexA/Signal peptidase"/>
    <property type="match status" value="1"/>
</dbReference>
<evidence type="ECO:0000256" key="1">
    <source>
        <dbReference type="ARBA" id="ARBA00000677"/>
    </source>
</evidence>
<feature type="transmembrane region" description="Helical" evidence="6">
    <location>
        <begin position="80"/>
        <end position="99"/>
    </location>
</feature>
<dbReference type="EC" id="3.4.21.89" evidence="3 6"/>